<dbReference type="GO" id="GO:0019251">
    <property type="term" value="P:anaerobic cobalamin biosynthetic process"/>
    <property type="evidence" value="ECO:0007669"/>
    <property type="project" value="InterPro"/>
</dbReference>
<dbReference type="RefSeq" id="WP_154407763.1">
    <property type="nucleotide sequence ID" value="NZ_VUNR01000027.1"/>
</dbReference>
<dbReference type="GO" id="GO:0046872">
    <property type="term" value="F:metal ion binding"/>
    <property type="evidence" value="ECO:0007669"/>
    <property type="project" value="UniProtKB-KW"/>
</dbReference>
<dbReference type="GO" id="GO:0016852">
    <property type="term" value="F:sirohydrochlorin cobaltochelatase activity"/>
    <property type="evidence" value="ECO:0007669"/>
    <property type="project" value="InterPro"/>
</dbReference>
<dbReference type="GeneID" id="96779544"/>
<organism evidence="3 4">
    <name type="scientific">Anaerovibrio slackiae</name>
    <dbReference type="NCBI Taxonomy" id="2652309"/>
    <lineage>
        <taxon>Bacteria</taxon>
        <taxon>Bacillati</taxon>
        <taxon>Bacillota</taxon>
        <taxon>Negativicutes</taxon>
        <taxon>Selenomonadales</taxon>
        <taxon>Selenomonadaceae</taxon>
        <taxon>Anaerovibrio</taxon>
    </lineage>
</organism>
<evidence type="ECO:0000256" key="2">
    <source>
        <dbReference type="PIRSR" id="PIRSR033579-3"/>
    </source>
</evidence>
<dbReference type="AlphaFoldDB" id="A0A6I2UJ41"/>
<evidence type="ECO:0000256" key="1">
    <source>
        <dbReference type="PIRSR" id="PIRSR033579-1"/>
    </source>
</evidence>
<proteinExistence type="predicted"/>
<feature type="binding site" evidence="2">
    <location>
        <position position="177"/>
    </location>
    <ligand>
        <name>Co(2+)</name>
        <dbReference type="ChEBI" id="CHEBI:48828"/>
    </ligand>
</feature>
<dbReference type="Gene3D" id="3.40.50.1400">
    <property type="match status" value="2"/>
</dbReference>
<protein>
    <submittedName>
        <fullName evidence="3">Cobalt chelatase</fullName>
    </submittedName>
</protein>
<evidence type="ECO:0000313" key="4">
    <source>
        <dbReference type="Proteomes" id="UP000433181"/>
    </source>
</evidence>
<dbReference type="InterPro" id="IPR010388">
    <property type="entry name" value="Anaerobic_Co-chelatase"/>
</dbReference>
<accession>A0A6I2UJ41</accession>
<feature type="binding site" evidence="2">
    <location>
        <position position="211"/>
    </location>
    <ligand>
        <name>Co(2+)</name>
        <dbReference type="ChEBI" id="CHEBI:48828"/>
    </ligand>
</feature>
<dbReference type="SUPFAM" id="SSF53800">
    <property type="entry name" value="Chelatase"/>
    <property type="match status" value="1"/>
</dbReference>
<keyword evidence="4" id="KW-1185">Reference proteome</keyword>
<dbReference type="Proteomes" id="UP000433181">
    <property type="component" value="Unassembled WGS sequence"/>
</dbReference>
<comment type="caution">
    <text evidence="3">The sequence shown here is derived from an EMBL/GenBank/DDBJ whole genome shotgun (WGS) entry which is preliminary data.</text>
</comment>
<dbReference type="PIRSF" id="PIRSF033579">
    <property type="entry name" value="Anaer_Co_chel"/>
    <property type="match status" value="1"/>
</dbReference>
<feature type="active site" description="Proton acceptor" evidence="1">
    <location>
        <position position="147"/>
    </location>
</feature>
<dbReference type="EMBL" id="VUNR01000027">
    <property type="protein sequence ID" value="MSU09594.1"/>
    <property type="molecule type" value="Genomic_DNA"/>
</dbReference>
<feature type="binding site" evidence="2">
    <location>
        <position position="147"/>
    </location>
    <ligand>
        <name>Co(2+)</name>
        <dbReference type="ChEBI" id="CHEBI:48828"/>
    </ligand>
</feature>
<evidence type="ECO:0000313" key="3">
    <source>
        <dbReference type="EMBL" id="MSU09594.1"/>
    </source>
</evidence>
<keyword evidence="2" id="KW-0170">Cobalt</keyword>
<gene>
    <name evidence="3" type="ORF">FYJ84_11450</name>
</gene>
<keyword evidence="2" id="KW-0479">Metal-binding</keyword>
<sequence>MTKGAIVAVSFGVGDIHVKERCLDALLADVREAFRDFEVREAWTSSFLRKKMAREGYVYPSLEELLDELSGAGYEDVVVMPTHLTPGEEFQKKIVPGAEAFADRFASLQVMEPVFTVNEAEDFAFLTDDVLGLSGLAEDEDMVFMGHGSPHQHNPAYELLQQYADSRGWRMHIGVVEPDDYPNKADVLKRLAECGSRKVYLRPLLLAGGNHAIHDLAGDSPESWKSVLQGAGFAVRCSTKGLGEYAAFRRLYVQKLKKLLI</sequence>
<dbReference type="Pfam" id="PF06180">
    <property type="entry name" value="CbiK"/>
    <property type="match status" value="1"/>
</dbReference>
<reference evidence="3 4" key="1">
    <citation type="submission" date="2019-08" db="EMBL/GenBank/DDBJ databases">
        <title>In-depth cultivation of the pig gut microbiome towards novel bacterial diversity and tailored functional studies.</title>
        <authorList>
            <person name="Wylensek D."/>
            <person name="Hitch T.C.A."/>
            <person name="Clavel T."/>
        </authorList>
    </citation>
    <scope>NUCLEOTIDE SEQUENCE [LARGE SCALE GENOMIC DNA]</scope>
    <source>
        <strain evidence="3 4">WCA-693-APC-5D-A</strain>
    </source>
</reference>
<name>A0A6I2UJ41_9FIRM</name>